<comment type="caution">
    <text evidence="1">The sequence shown here is derived from an EMBL/GenBank/DDBJ whole genome shotgun (WGS) entry which is preliminary data.</text>
</comment>
<accession>A0ACB7VGW6</accession>
<dbReference type="EMBL" id="CM037018">
    <property type="protein sequence ID" value="KAH7673401.1"/>
    <property type="molecule type" value="Genomic_DNA"/>
</dbReference>
<sequence>MMSALKKMKAVCWLLVLFGLMMQVEMTTLLPLPLARDVSTSMEVELNHEVDWLLANAAADPINVGKTLLPDKPVAGSPSRGQPYQRGCGNNYYCTH</sequence>
<evidence type="ECO:0000313" key="2">
    <source>
        <dbReference type="Proteomes" id="UP000827976"/>
    </source>
</evidence>
<reference evidence="2" key="1">
    <citation type="journal article" date="2022" name="Nat. Commun.">
        <title>Chromosome evolution and the genetic basis of agronomically important traits in greater yam.</title>
        <authorList>
            <person name="Bredeson J.V."/>
            <person name="Lyons J.B."/>
            <person name="Oniyinde I.O."/>
            <person name="Okereke N.R."/>
            <person name="Kolade O."/>
            <person name="Nnabue I."/>
            <person name="Nwadili C.O."/>
            <person name="Hribova E."/>
            <person name="Parker M."/>
            <person name="Nwogha J."/>
            <person name="Shu S."/>
            <person name="Carlson J."/>
            <person name="Kariba R."/>
            <person name="Muthemba S."/>
            <person name="Knop K."/>
            <person name="Barton G.J."/>
            <person name="Sherwood A.V."/>
            <person name="Lopez-Montes A."/>
            <person name="Asiedu R."/>
            <person name="Jamnadass R."/>
            <person name="Muchugi A."/>
            <person name="Goodstein D."/>
            <person name="Egesi C.N."/>
            <person name="Featherston J."/>
            <person name="Asfaw A."/>
            <person name="Simpson G.G."/>
            <person name="Dolezel J."/>
            <person name="Hendre P.S."/>
            <person name="Van Deynze A."/>
            <person name="Kumar P.L."/>
            <person name="Obidiegwu J.E."/>
            <person name="Bhattacharjee R."/>
            <person name="Rokhsar D.S."/>
        </authorList>
    </citation>
    <scope>NUCLEOTIDE SEQUENCE [LARGE SCALE GENOMIC DNA]</scope>
    <source>
        <strain evidence="2">cv. TDa95/00328</strain>
    </source>
</reference>
<evidence type="ECO:0000313" key="1">
    <source>
        <dbReference type="EMBL" id="KAH7673401.1"/>
    </source>
</evidence>
<name>A0ACB7VGW6_DIOAL</name>
<organism evidence="1 2">
    <name type="scientific">Dioscorea alata</name>
    <name type="common">Purple yam</name>
    <dbReference type="NCBI Taxonomy" id="55571"/>
    <lineage>
        <taxon>Eukaryota</taxon>
        <taxon>Viridiplantae</taxon>
        <taxon>Streptophyta</taxon>
        <taxon>Embryophyta</taxon>
        <taxon>Tracheophyta</taxon>
        <taxon>Spermatophyta</taxon>
        <taxon>Magnoliopsida</taxon>
        <taxon>Liliopsida</taxon>
        <taxon>Dioscoreales</taxon>
        <taxon>Dioscoreaceae</taxon>
        <taxon>Dioscorea</taxon>
    </lineage>
</organism>
<protein>
    <submittedName>
        <fullName evidence="1">Uncharacterized protein</fullName>
    </submittedName>
</protein>
<dbReference type="Proteomes" id="UP000827976">
    <property type="component" value="Chromosome 8"/>
</dbReference>
<keyword evidence="2" id="KW-1185">Reference proteome</keyword>
<proteinExistence type="predicted"/>
<gene>
    <name evidence="1" type="ORF">IHE45_08G006000</name>
</gene>